<dbReference type="STRING" id="1189612.A33Q_0901"/>
<reference evidence="3 4" key="1">
    <citation type="journal article" date="2013" name="Genome Announc.">
        <title>Draft Genome Sequence of Indibacter alkaliphilus Strain LW1T, Isolated from Lonar Lake, a Haloalkaline Lake in the Buldana District of Maharashtra, India.</title>
        <authorList>
            <person name="Singh A."/>
            <person name="Kumar Jangir P."/>
            <person name="Sharma R."/>
            <person name="Singh A."/>
            <person name="Kumar Pinnaka A."/>
            <person name="Shivaji S."/>
        </authorList>
    </citation>
    <scope>NUCLEOTIDE SEQUENCE [LARGE SCALE GENOMIC DNA]</scope>
    <source>
        <strain evidence="4">CCUG 57479 / KCTC 22604 / LW1</strain>
    </source>
</reference>
<dbReference type="InterPro" id="IPR001789">
    <property type="entry name" value="Sig_transdc_resp-reg_receiver"/>
</dbReference>
<evidence type="ECO:0000313" key="3">
    <source>
        <dbReference type="EMBL" id="EOZ98918.1"/>
    </source>
</evidence>
<evidence type="ECO:0000256" key="1">
    <source>
        <dbReference type="PROSITE-ProRule" id="PRU00169"/>
    </source>
</evidence>
<protein>
    <recommendedName>
        <fullName evidence="2">Response regulatory domain-containing protein</fullName>
    </recommendedName>
</protein>
<keyword evidence="4" id="KW-1185">Reference proteome</keyword>
<dbReference type="Gene3D" id="3.40.50.2300">
    <property type="match status" value="1"/>
</dbReference>
<keyword evidence="1" id="KW-0597">Phosphoprotein</keyword>
<dbReference type="eggNOG" id="COG3437">
    <property type="taxonomic scope" value="Bacteria"/>
</dbReference>
<gene>
    <name evidence="3" type="ORF">A33Q_0901</name>
</gene>
<organism evidence="3 4">
    <name type="scientific">Indibacter alkaliphilus (strain CCUG 57479 / KCTC 22604 / LW1)</name>
    <dbReference type="NCBI Taxonomy" id="1189612"/>
    <lineage>
        <taxon>Bacteria</taxon>
        <taxon>Pseudomonadati</taxon>
        <taxon>Bacteroidota</taxon>
        <taxon>Cytophagia</taxon>
        <taxon>Cytophagales</taxon>
        <taxon>Cyclobacteriaceae</taxon>
    </lineage>
</organism>
<name>S2E9D6_INDAL</name>
<accession>S2E9D6</accession>
<proteinExistence type="predicted"/>
<dbReference type="EMBL" id="ALWO02000021">
    <property type="protein sequence ID" value="EOZ98918.1"/>
    <property type="molecule type" value="Genomic_DNA"/>
</dbReference>
<feature type="modified residue" description="4-aspartylphosphate" evidence="1">
    <location>
        <position position="68"/>
    </location>
</feature>
<sequence>MLQNHPWEKVILIDDDPLFLTINKRIIQQLLPEIPVQSFQDSMQGLHFLLRNFPEKFHQKSRFLILLDLLMPKISGIKLIDTLYQYCEGFEQCYDIVVVSSSVQEIPLESLIIRGLIKNVAQKPLTLCFAKTVLEKI</sequence>
<evidence type="ECO:0000259" key="2">
    <source>
        <dbReference type="PROSITE" id="PS50110"/>
    </source>
</evidence>
<comment type="caution">
    <text evidence="3">The sequence shown here is derived from an EMBL/GenBank/DDBJ whole genome shotgun (WGS) entry which is preliminary data.</text>
</comment>
<dbReference type="InterPro" id="IPR011006">
    <property type="entry name" value="CheY-like_superfamily"/>
</dbReference>
<dbReference type="AlphaFoldDB" id="S2E9D6"/>
<feature type="domain" description="Response regulatory" evidence="2">
    <location>
        <begin position="9"/>
        <end position="137"/>
    </location>
</feature>
<dbReference type="PROSITE" id="PS50110">
    <property type="entry name" value="RESPONSE_REGULATORY"/>
    <property type="match status" value="1"/>
</dbReference>
<dbReference type="GO" id="GO:0000160">
    <property type="term" value="P:phosphorelay signal transduction system"/>
    <property type="evidence" value="ECO:0007669"/>
    <property type="project" value="InterPro"/>
</dbReference>
<evidence type="ECO:0000313" key="4">
    <source>
        <dbReference type="Proteomes" id="UP000006073"/>
    </source>
</evidence>
<dbReference type="SUPFAM" id="SSF52172">
    <property type="entry name" value="CheY-like"/>
    <property type="match status" value="1"/>
</dbReference>
<dbReference type="Pfam" id="PF00072">
    <property type="entry name" value="Response_reg"/>
    <property type="match status" value="1"/>
</dbReference>
<dbReference type="RefSeq" id="WP_009035913.1">
    <property type="nucleotide sequence ID" value="NZ_ALWO02000021.1"/>
</dbReference>
<dbReference type="Proteomes" id="UP000006073">
    <property type="component" value="Unassembled WGS sequence"/>
</dbReference>